<proteinExistence type="predicted"/>
<evidence type="ECO:0000313" key="2">
    <source>
        <dbReference type="EMBL" id="KAF6094656.1"/>
    </source>
</evidence>
<reference evidence="2 3" key="1">
    <citation type="journal article" date="2020" name="Nature">
        <title>Six reference-quality genomes reveal evolution of bat adaptations.</title>
        <authorList>
            <person name="Jebb D."/>
            <person name="Huang Z."/>
            <person name="Pippel M."/>
            <person name="Hughes G.M."/>
            <person name="Lavrichenko K."/>
            <person name="Devanna P."/>
            <person name="Winkler S."/>
            <person name="Jermiin L.S."/>
            <person name="Skirmuntt E.C."/>
            <person name="Katzourakis A."/>
            <person name="Burkitt-Gray L."/>
            <person name="Ray D.A."/>
            <person name="Sullivan K.A.M."/>
            <person name="Roscito J.G."/>
            <person name="Kirilenko B.M."/>
            <person name="Davalos L.M."/>
            <person name="Corthals A.P."/>
            <person name="Power M.L."/>
            <person name="Jones G."/>
            <person name="Ransome R.D."/>
            <person name="Dechmann D.K.N."/>
            <person name="Locatelli A.G."/>
            <person name="Puechmaille S.J."/>
            <person name="Fedrigo O."/>
            <person name="Jarvis E.D."/>
            <person name="Hiller M."/>
            <person name="Vernes S.C."/>
            <person name="Myers E.W."/>
            <person name="Teeling E.C."/>
        </authorList>
    </citation>
    <scope>NUCLEOTIDE SEQUENCE [LARGE SCALE GENOMIC DNA]</scope>
    <source>
        <strain evidence="2">Bat1K_MPI-CBG_1</strain>
    </source>
</reference>
<sequence length="180" mass="19487">MPFLTAERAAVPTGQRAPRPGAETGHRRGRTAQTGGRLKTCKVKMPVLGSSHPLGVGLQDQLRAAPGDRIFAKQAVVQSERKERLGSRNNTKTLGRNSEATATATLFPGLAPPQALARRSEARIPGHRQGHAATGSWTRAAKASVTQLRGSDICYPKFVPRDLGIHTEEREPCWMQRPSP</sequence>
<name>A0A834DVW3_9CHIR</name>
<dbReference type="Proteomes" id="UP000664940">
    <property type="component" value="Unassembled WGS sequence"/>
</dbReference>
<dbReference type="AlphaFoldDB" id="A0A834DVW3"/>
<feature type="region of interest" description="Disordered" evidence="1">
    <location>
        <begin position="1"/>
        <end position="37"/>
    </location>
</feature>
<comment type="caution">
    <text evidence="2">The sequence shown here is derived from an EMBL/GenBank/DDBJ whole genome shotgun (WGS) entry which is preliminary data.</text>
</comment>
<accession>A0A834DVW3</accession>
<gene>
    <name evidence="2" type="ORF">HJG60_011766</name>
</gene>
<evidence type="ECO:0000256" key="1">
    <source>
        <dbReference type="SAM" id="MobiDB-lite"/>
    </source>
</evidence>
<protein>
    <submittedName>
        <fullName evidence="2">Uncharacterized protein</fullName>
    </submittedName>
</protein>
<organism evidence="2 3">
    <name type="scientific">Phyllostomus discolor</name>
    <name type="common">pale spear-nosed bat</name>
    <dbReference type="NCBI Taxonomy" id="89673"/>
    <lineage>
        <taxon>Eukaryota</taxon>
        <taxon>Metazoa</taxon>
        <taxon>Chordata</taxon>
        <taxon>Craniata</taxon>
        <taxon>Vertebrata</taxon>
        <taxon>Euteleostomi</taxon>
        <taxon>Mammalia</taxon>
        <taxon>Eutheria</taxon>
        <taxon>Laurasiatheria</taxon>
        <taxon>Chiroptera</taxon>
        <taxon>Yangochiroptera</taxon>
        <taxon>Phyllostomidae</taxon>
        <taxon>Phyllostominae</taxon>
        <taxon>Phyllostomus</taxon>
    </lineage>
</organism>
<dbReference type="EMBL" id="JABVXQ010000008">
    <property type="protein sequence ID" value="KAF6094656.1"/>
    <property type="molecule type" value="Genomic_DNA"/>
</dbReference>
<evidence type="ECO:0000313" key="3">
    <source>
        <dbReference type="Proteomes" id="UP000664940"/>
    </source>
</evidence>